<name>A0A7S0D298_MICPS</name>
<reference evidence="3" key="1">
    <citation type="submission" date="2021-01" db="EMBL/GenBank/DDBJ databases">
        <authorList>
            <person name="Corre E."/>
            <person name="Pelletier E."/>
            <person name="Niang G."/>
            <person name="Scheremetjew M."/>
            <person name="Finn R."/>
            <person name="Kale V."/>
            <person name="Holt S."/>
            <person name="Cochrane G."/>
            <person name="Meng A."/>
            <person name="Brown T."/>
            <person name="Cohen L."/>
        </authorList>
    </citation>
    <scope>NUCLEOTIDE SEQUENCE</scope>
    <source>
        <strain evidence="3">CCAC1681</strain>
    </source>
</reference>
<proteinExistence type="predicted"/>
<dbReference type="PANTHER" id="PTHR13954">
    <property type="entry name" value="IRE1-RELATED"/>
    <property type="match status" value="1"/>
</dbReference>
<dbReference type="GO" id="GO:1990604">
    <property type="term" value="C:IRE1-TRAF2-ASK1 complex"/>
    <property type="evidence" value="ECO:0007669"/>
    <property type="project" value="TreeGrafter"/>
</dbReference>
<evidence type="ECO:0000256" key="1">
    <source>
        <dbReference type="SAM" id="MobiDB-lite"/>
    </source>
</evidence>
<dbReference type="GO" id="GO:0005524">
    <property type="term" value="F:ATP binding"/>
    <property type="evidence" value="ECO:0007669"/>
    <property type="project" value="InterPro"/>
</dbReference>
<protein>
    <recommendedName>
        <fullName evidence="2">Protein kinase domain-containing protein</fullName>
    </recommendedName>
</protein>
<feature type="compositionally biased region" description="Low complexity" evidence="1">
    <location>
        <begin position="147"/>
        <end position="157"/>
    </location>
</feature>
<feature type="domain" description="Protein kinase" evidence="2">
    <location>
        <begin position="1"/>
        <end position="229"/>
    </location>
</feature>
<dbReference type="InterPro" id="IPR011009">
    <property type="entry name" value="Kinase-like_dom_sf"/>
</dbReference>
<feature type="region of interest" description="Disordered" evidence="1">
    <location>
        <begin position="275"/>
        <end position="317"/>
    </location>
</feature>
<feature type="compositionally biased region" description="Basic and acidic residues" evidence="1">
    <location>
        <begin position="308"/>
        <end position="317"/>
    </location>
</feature>
<dbReference type="GO" id="GO:0051082">
    <property type="term" value="F:unfolded protein binding"/>
    <property type="evidence" value="ECO:0007669"/>
    <property type="project" value="TreeGrafter"/>
</dbReference>
<evidence type="ECO:0000313" key="3">
    <source>
        <dbReference type="EMBL" id="CAD8441142.1"/>
    </source>
</evidence>
<dbReference type="GO" id="GO:0004521">
    <property type="term" value="F:RNA endonuclease activity"/>
    <property type="evidence" value="ECO:0007669"/>
    <property type="project" value="InterPro"/>
</dbReference>
<organism evidence="3">
    <name type="scientific">Micromonas pusilla</name>
    <name type="common">Picoplanktonic green alga</name>
    <name type="synonym">Chromulina pusilla</name>
    <dbReference type="NCBI Taxonomy" id="38833"/>
    <lineage>
        <taxon>Eukaryota</taxon>
        <taxon>Viridiplantae</taxon>
        <taxon>Chlorophyta</taxon>
        <taxon>Mamiellophyceae</taxon>
        <taxon>Mamiellales</taxon>
        <taxon>Mamiellaceae</taxon>
        <taxon>Micromonas</taxon>
    </lineage>
</organism>
<dbReference type="Pfam" id="PF00069">
    <property type="entry name" value="Pkinase"/>
    <property type="match status" value="1"/>
</dbReference>
<dbReference type="PANTHER" id="PTHR13954:SF6">
    <property type="entry name" value="NON-SPECIFIC SERINE_THREONINE PROTEIN KINASE"/>
    <property type="match status" value="1"/>
</dbReference>
<dbReference type="InterPro" id="IPR000719">
    <property type="entry name" value="Prot_kinase_dom"/>
</dbReference>
<feature type="region of interest" description="Disordered" evidence="1">
    <location>
        <begin position="382"/>
        <end position="404"/>
    </location>
</feature>
<dbReference type="InterPro" id="IPR045133">
    <property type="entry name" value="IRE1/2-like"/>
</dbReference>
<dbReference type="EMBL" id="HBEN01008107">
    <property type="protein sequence ID" value="CAD8441142.1"/>
    <property type="molecule type" value="Transcribed_RNA"/>
</dbReference>
<dbReference type="SUPFAM" id="SSF56112">
    <property type="entry name" value="Protein kinase-like (PK-like)"/>
    <property type="match status" value="1"/>
</dbReference>
<gene>
    <name evidence="3" type="ORF">MSP1401_LOCUS6707</name>
</gene>
<dbReference type="GO" id="GO:0036498">
    <property type="term" value="P:IRE1-mediated unfolded protein response"/>
    <property type="evidence" value="ECO:0007669"/>
    <property type="project" value="TreeGrafter"/>
</dbReference>
<accession>A0A7S0D298</accession>
<dbReference type="GO" id="GO:0004674">
    <property type="term" value="F:protein serine/threonine kinase activity"/>
    <property type="evidence" value="ECO:0007669"/>
    <property type="project" value="InterPro"/>
</dbReference>
<sequence>MERCGESLAQWLRSAPGGSVANLPPAERIAAAEALTAAVADVHAAGVTHNDIKPDNCLRAASGEFKLADLGLGVRLKTHERGEEKDAMYSMTTFAGYGVNVQLQGRPPEVLLNQNLTAAVDVWSLGNLMYAAFTGAASPFRDEENTSASSGASSGSGPLKDKHSPEASGIAGLYENQRIIRGTFSLRALETSKLPRHVVAAARVVLSDMLQPNPEDRPSAEEVLQHPVFWTPEKAVEKIREVNDEKLIPLKDKSGAALTPAEELRLVADVFGGGGVSAEKGERGEPEAPPPSSAARKKGGAHTSARADSSKNTEKRTVHAHAAAARLESVAARLQNWKELVIPELLERVTKYNIKKQYAAGAETLAKAKEEAAAATRSAAAAEAEQSGLVRKKGRKRGSSSLRAAAARGDWDGTGYEPTLRDLFRFIRNVHEHPGLQAERFAMIKALGAAGAHLPKFPEGEDRWGAARRVVEAYVVHVFPELPLLAQALLTKEGRAAAQRIGGARPR</sequence>
<feature type="region of interest" description="Disordered" evidence="1">
    <location>
        <begin position="141"/>
        <end position="167"/>
    </location>
</feature>
<dbReference type="SMART" id="SM00220">
    <property type="entry name" value="S_TKc"/>
    <property type="match status" value="1"/>
</dbReference>
<dbReference type="Gene3D" id="1.10.510.10">
    <property type="entry name" value="Transferase(Phosphotransferase) domain 1"/>
    <property type="match status" value="1"/>
</dbReference>
<evidence type="ECO:0000259" key="2">
    <source>
        <dbReference type="PROSITE" id="PS50011"/>
    </source>
</evidence>
<dbReference type="PROSITE" id="PS50011">
    <property type="entry name" value="PROTEIN_KINASE_DOM"/>
    <property type="match status" value="1"/>
</dbReference>
<dbReference type="AlphaFoldDB" id="A0A7S0D298"/>